<keyword evidence="6" id="KW-0723">Serine/threonine-protein kinase</keyword>
<dbReference type="Pfam" id="PF00069">
    <property type="entry name" value="Pkinase"/>
    <property type="match status" value="1"/>
</dbReference>
<dbReference type="InterPro" id="IPR000719">
    <property type="entry name" value="Prot_kinase_dom"/>
</dbReference>
<dbReference type="AlphaFoldDB" id="A0A8S1EFR8"/>
<name>A0A8S1EFR8_9PELO</name>
<evidence type="ECO:0000259" key="8">
    <source>
        <dbReference type="PROSITE" id="PS50006"/>
    </source>
</evidence>
<keyword evidence="2 5" id="KW-0547">Nucleotide-binding</keyword>
<dbReference type="InterPro" id="IPR000253">
    <property type="entry name" value="FHA_dom"/>
</dbReference>
<evidence type="ECO:0000259" key="9">
    <source>
        <dbReference type="PROSITE" id="PS50011"/>
    </source>
</evidence>
<dbReference type="PROSITE" id="PS00107">
    <property type="entry name" value="PROTEIN_KINASE_ATP"/>
    <property type="match status" value="1"/>
</dbReference>
<evidence type="ECO:0000256" key="3">
    <source>
        <dbReference type="ARBA" id="ARBA00022840"/>
    </source>
</evidence>
<evidence type="ECO:0000313" key="11">
    <source>
        <dbReference type="Proteomes" id="UP000494206"/>
    </source>
</evidence>
<comment type="cofactor">
    <cofactor evidence="1">
        <name>Mg(2+)</name>
        <dbReference type="ChEBI" id="CHEBI:18420"/>
    </cofactor>
</comment>
<feature type="domain" description="Protein kinase" evidence="9">
    <location>
        <begin position="168"/>
        <end position="433"/>
    </location>
</feature>
<evidence type="ECO:0000256" key="4">
    <source>
        <dbReference type="ARBA" id="ARBA00022842"/>
    </source>
</evidence>
<evidence type="ECO:0000256" key="5">
    <source>
        <dbReference type="PROSITE-ProRule" id="PRU10141"/>
    </source>
</evidence>
<dbReference type="GO" id="GO:0004674">
    <property type="term" value="F:protein serine/threonine kinase activity"/>
    <property type="evidence" value="ECO:0007669"/>
    <property type="project" value="UniProtKB-KW"/>
</dbReference>
<keyword evidence="4" id="KW-0460">Magnesium</keyword>
<dbReference type="InterPro" id="IPR011009">
    <property type="entry name" value="Kinase-like_dom_sf"/>
</dbReference>
<sequence>MMRSGFKRKADYNGEKQVVSVSRDDTQPVDDLIDTQDTQSSKPYAKLIAVRNGVINIELFEKTFSCGRGGYEFPVNYSFSALASDKGLYKYISKLQFTIIRDFETGVTKLFDYSRNGTLVNHEMVGNNNCVELSNGDLISIGIPRLIVFVYEDTTVNAFPDELTRKYHVTNHSLGKGGYGKVLLGYKKHDKSVVAVKQVNTQFSVRCSRAIAKSRDIKNEVEVMKKLNHPNIVRIFDWINVTKCSYMVIEYVGGGEFFAKIVDPKYNRMGLGESLGKYYAYQLISAIAYLHSLDISHRDIKPENILCTSKLDRCILKLTDFGMAKSKARMKTKCGTPSYNAPEIVANEGLEYTPKVDVWSLGCVLFIAFCGYPPFSEEYDDMPMDDQVLKGRLIFHSHWKRISLETQQMIKSMLTVNPSKRPSSQELMNSKWMECAESRHAKRDVLMEMQQSSQIIGEKKKRLQ</sequence>
<accession>A0A8S1EFR8</accession>
<dbReference type="PROSITE" id="PS50006">
    <property type="entry name" value="FHA_DOMAIN"/>
    <property type="match status" value="1"/>
</dbReference>
<reference evidence="10 11" key="1">
    <citation type="submission" date="2020-04" db="EMBL/GenBank/DDBJ databases">
        <authorList>
            <person name="Laetsch R D."/>
            <person name="Stevens L."/>
            <person name="Kumar S."/>
            <person name="Blaxter L. M."/>
        </authorList>
    </citation>
    <scope>NUCLEOTIDE SEQUENCE [LARGE SCALE GENOMIC DNA]</scope>
</reference>
<dbReference type="Gene3D" id="2.60.200.20">
    <property type="match status" value="1"/>
</dbReference>
<dbReference type="GO" id="GO:0005524">
    <property type="term" value="F:ATP binding"/>
    <property type="evidence" value="ECO:0007669"/>
    <property type="project" value="UniProtKB-UniRule"/>
</dbReference>
<dbReference type="SMART" id="SM00220">
    <property type="entry name" value="S_TKc"/>
    <property type="match status" value="1"/>
</dbReference>
<dbReference type="PROSITE" id="PS00108">
    <property type="entry name" value="PROTEIN_KINASE_ST"/>
    <property type="match status" value="1"/>
</dbReference>
<dbReference type="InterPro" id="IPR008271">
    <property type="entry name" value="Ser/Thr_kinase_AS"/>
</dbReference>
<dbReference type="SUPFAM" id="SSF56112">
    <property type="entry name" value="Protein kinase-like (PK-like)"/>
    <property type="match status" value="1"/>
</dbReference>
<dbReference type="SUPFAM" id="SSF49879">
    <property type="entry name" value="SMAD/FHA domain"/>
    <property type="match status" value="1"/>
</dbReference>
<dbReference type="OrthoDB" id="40902at2759"/>
<evidence type="ECO:0000256" key="6">
    <source>
        <dbReference type="RuleBase" id="RU000304"/>
    </source>
</evidence>
<comment type="caution">
    <text evidence="10">The sequence shown here is derived from an EMBL/GenBank/DDBJ whole genome shotgun (WGS) entry which is preliminary data.</text>
</comment>
<protein>
    <submittedName>
        <fullName evidence="10">Uncharacterized protein</fullName>
    </submittedName>
</protein>
<dbReference type="FunFam" id="1.10.510.10:FF:000571">
    <property type="entry name" value="Maternal embryonic leucine zipper kinase"/>
    <property type="match status" value="1"/>
</dbReference>
<feature type="binding site" evidence="5">
    <location>
        <position position="197"/>
    </location>
    <ligand>
        <name>ATP</name>
        <dbReference type="ChEBI" id="CHEBI:30616"/>
    </ligand>
</feature>
<dbReference type="Proteomes" id="UP000494206">
    <property type="component" value="Unassembled WGS sequence"/>
</dbReference>
<dbReference type="PANTHER" id="PTHR24347">
    <property type="entry name" value="SERINE/THREONINE-PROTEIN KINASE"/>
    <property type="match status" value="1"/>
</dbReference>
<feature type="region of interest" description="Disordered" evidence="7">
    <location>
        <begin position="17"/>
        <end position="36"/>
    </location>
</feature>
<comment type="similarity">
    <text evidence="6">Belongs to the protein kinase superfamily.</text>
</comment>
<organism evidence="10 11">
    <name type="scientific">Caenorhabditis bovis</name>
    <dbReference type="NCBI Taxonomy" id="2654633"/>
    <lineage>
        <taxon>Eukaryota</taxon>
        <taxon>Metazoa</taxon>
        <taxon>Ecdysozoa</taxon>
        <taxon>Nematoda</taxon>
        <taxon>Chromadorea</taxon>
        <taxon>Rhabditida</taxon>
        <taxon>Rhabditina</taxon>
        <taxon>Rhabditomorpha</taxon>
        <taxon>Rhabditoidea</taxon>
        <taxon>Rhabditidae</taxon>
        <taxon>Peloderinae</taxon>
        <taxon>Caenorhabditis</taxon>
    </lineage>
</organism>
<keyword evidence="6" id="KW-0808">Transferase</keyword>
<dbReference type="InterPro" id="IPR008984">
    <property type="entry name" value="SMAD_FHA_dom_sf"/>
</dbReference>
<evidence type="ECO:0000256" key="1">
    <source>
        <dbReference type="ARBA" id="ARBA00001946"/>
    </source>
</evidence>
<evidence type="ECO:0000313" key="10">
    <source>
        <dbReference type="EMBL" id="CAB3398876.1"/>
    </source>
</evidence>
<dbReference type="InterPro" id="IPR017441">
    <property type="entry name" value="Protein_kinase_ATP_BS"/>
</dbReference>
<dbReference type="EMBL" id="CADEPM010000001">
    <property type="protein sequence ID" value="CAB3398876.1"/>
    <property type="molecule type" value="Genomic_DNA"/>
</dbReference>
<dbReference type="PROSITE" id="PS50011">
    <property type="entry name" value="PROTEIN_KINASE_DOM"/>
    <property type="match status" value="1"/>
</dbReference>
<keyword evidence="6" id="KW-0418">Kinase</keyword>
<proteinExistence type="inferred from homology"/>
<gene>
    <name evidence="10" type="ORF">CBOVIS_LOCUS2108</name>
</gene>
<dbReference type="Pfam" id="PF00498">
    <property type="entry name" value="FHA"/>
    <property type="match status" value="1"/>
</dbReference>
<dbReference type="Gene3D" id="1.10.510.10">
    <property type="entry name" value="Transferase(Phosphotransferase) domain 1"/>
    <property type="match status" value="1"/>
</dbReference>
<keyword evidence="11" id="KW-1185">Reference proteome</keyword>
<evidence type="ECO:0000256" key="2">
    <source>
        <dbReference type="ARBA" id="ARBA00022741"/>
    </source>
</evidence>
<keyword evidence="3 5" id="KW-0067">ATP-binding</keyword>
<evidence type="ECO:0000256" key="7">
    <source>
        <dbReference type="SAM" id="MobiDB-lite"/>
    </source>
</evidence>
<feature type="domain" description="FHA" evidence="8">
    <location>
        <begin position="64"/>
        <end position="125"/>
    </location>
</feature>